<dbReference type="Gene3D" id="1.10.10.1330">
    <property type="entry name" value="RNA polymerase sigma-54 factor, core-binding domain"/>
    <property type="match status" value="1"/>
</dbReference>
<dbReference type="InterPro" id="IPR038709">
    <property type="entry name" value="RpoN_core-bd_sf"/>
</dbReference>
<keyword evidence="6" id="KW-0731">Sigma factor</keyword>
<keyword evidence="3" id="KW-0808">Transferase</keyword>
<evidence type="ECO:0000256" key="6">
    <source>
        <dbReference type="ARBA" id="ARBA00023082"/>
    </source>
</evidence>
<dbReference type="AlphaFoldDB" id="A0A1H9X7X3"/>
<evidence type="ECO:0000256" key="5">
    <source>
        <dbReference type="ARBA" id="ARBA00023015"/>
    </source>
</evidence>
<dbReference type="GO" id="GO:0006352">
    <property type="term" value="P:DNA-templated transcription initiation"/>
    <property type="evidence" value="ECO:0007669"/>
    <property type="project" value="InterPro"/>
</dbReference>
<dbReference type="PRINTS" id="PR00045">
    <property type="entry name" value="SIGMA54FCT"/>
</dbReference>
<evidence type="ECO:0000259" key="10">
    <source>
        <dbReference type="Pfam" id="PF04963"/>
    </source>
</evidence>
<dbReference type="RefSeq" id="WP_177174454.1">
    <property type="nucleotide sequence ID" value="NZ_FOGT01000027.1"/>
</dbReference>
<evidence type="ECO:0000259" key="9">
    <source>
        <dbReference type="Pfam" id="PF04552"/>
    </source>
</evidence>
<evidence type="ECO:0000256" key="8">
    <source>
        <dbReference type="ARBA" id="ARBA00023163"/>
    </source>
</evidence>
<evidence type="ECO:0000256" key="1">
    <source>
        <dbReference type="ARBA" id="ARBA00008798"/>
    </source>
</evidence>
<dbReference type="STRING" id="1601833.SAMN05518684_1278"/>
<dbReference type="Pfam" id="PF00309">
    <property type="entry name" value="Sigma54_AID"/>
    <property type="match status" value="1"/>
</dbReference>
<dbReference type="GO" id="GO:0000428">
    <property type="term" value="C:DNA-directed RNA polymerase complex"/>
    <property type="evidence" value="ECO:0007669"/>
    <property type="project" value="UniProtKB-KW"/>
</dbReference>
<evidence type="ECO:0000313" key="11">
    <source>
        <dbReference type="EMBL" id="SES41743.1"/>
    </source>
</evidence>
<dbReference type="Pfam" id="PF04552">
    <property type="entry name" value="Sigma54_DBD"/>
    <property type="match status" value="1"/>
</dbReference>
<keyword evidence="8" id="KW-0804">Transcription</keyword>
<name>A0A1H9X7X3_9BACI</name>
<dbReference type="Proteomes" id="UP000198571">
    <property type="component" value="Unassembled WGS sequence"/>
</dbReference>
<dbReference type="InterPro" id="IPR007046">
    <property type="entry name" value="RNA_pol_sigma_54_core-bd"/>
</dbReference>
<evidence type="ECO:0000256" key="3">
    <source>
        <dbReference type="ARBA" id="ARBA00022679"/>
    </source>
</evidence>
<keyword evidence="5" id="KW-0805">Transcription regulation</keyword>
<keyword evidence="4" id="KW-0548">Nucleotidyltransferase</keyword>
<feature type="domain" description="RNA polymerase sigma factor 54 DNA-binding" evidence="9">
    <location>
        <begin position="287"/>
        <end position="446"/>
    </location>
</feature>
<dbReference type="InterPro" id="IPR007634">
    <property type="entry name" value="RNA_pol_sigma_54_DNA-bd"/>
</dbReference>
<dbReference type="InterPro" id="IPR000394">
    <property type="entry name" value="RNA_pol_sigma_54"/>
</dbReference>
<keyword evidence="2" id="KW-0240">DNA-directed RNA polymerase</keyword>
<dbReference type="NCBIfam" id="TIGR02395">
    <property type="entry name" value="rpoN_sigma"/>
    <property type="match status" value="1"/>
</dbReference>
<feature type="domain" description="RNA polymerase sigma factor 54 core-binding" evidence="10">
    <location>
        <begin position="90"/>
        <end position="274"/>
    </location>
</feature>
<dbReference type="GO" id="GO:0003677">
    <property type="term" value="F:DNA binding"/>
    <property type="evidence" value="ECO:0007669"/>
    <property type="project" value="UniProtKB-KW"/>
</dbReference>
<dbReference type="PROSITE" id="PS50044">
    <property type="entry name" value="SIGMA54_3"/>
    <property type="match status" value="1"/>
</dbReference>
<dbReference type="PANTHER" id="PTHR32248:SF4">
    <property type="entry name" value="RNA POLYMERASE SIGMA-54 FACTOR"/>
    <property type="match status" value="1"/>
</dbReference>
<dbReference type="Pfam" id="PF04963">
    <property type="entry name" value="Sigma54_CBD"/>
    <property type="match status" value="1"/>
</dbReference>
<dbReference type="PIRSF" id="PIRSF000774">
    <property type="entry name" value="RpoN"/>
    <property type="match status" value="1"/>
</dbReference>
<evidence type="ECO:0000313" key="12">
    <source>
        <dbReference type="Proteomes" id="UP000198571"/>
    </source>
</evidence>
<dbReference type="GO" id="GO:0016779">
    <property type="term" value="F:nucleotidyltransferase activity"/>
    <property type="evidence" value="ECO:0007669"/>
    <property type="project" value="UniProtKB-KW"/>
</dbReference>
<proteinExistence type="inferred from homology"/>
<dbReference type="Gene3D" id="1.10.10.60">
    <property type="entry name" value="Homeodomain-like"/>
    <property type="match status" value="1"/>
</dbReference>
<comment type="similarity">
    <text evidence="1">Belongs to the sigma-54 factor family.</text>
</comment>
<keyword evidence="12" id="KW-1185">Reference proteome</keyword>
<dbReference type="EMBL" id="FOGT01000027">
    <property type="protein sequence ID" value="SES41743.1"/>
    <property type="molecule type" value="Genomic_DNA"/>
</dbReference>
<protein>
    <submittedName>
        <fullName evidence="11">RNA polymerase sigma-54 factor</fullName>
    </submittedName>
</protein>
<evidence type="ECO:0000256" key="7">
    <source>
        <dbReference type="ARBA" id="ARBA00023125"/>
    </source>
</evidence>
<evidence type="ECO:0000256" key="4">
    <source>
        <dbReference type="ARBA" id="ARBA00022695"/>
    </source>
</evidence>
<gene>
    <name evidence="11" type="ORF">SAMN05518684_1278</name>
</gene>
<reference evidence="12" key="1">
    <citation type="submission" date="2016-10" db="EMBL/GenBank/DDBJ databases">
        <authorList>
            <person name="Varghese N."/>
            <person name="Submissions S."/>
        </authorList>
    </citation>
    <scope>NUCLEOTIDE SEQUENCE [LARGE SCALE GENOMIC DNA]</scope>
    <source>
        <strain evidence="12">S9</strain>
    </source>
</reference>
<keyword evidence="7" id="KW-0238">DNA-binding</keyword>
<sequence length="448" mass="52879">MNMDFGLYQQQSMKMVMTNELRQAITILQYSALELNDYLHDQQLENPLIELKDHNVTEEVERQKMNEFTPVYDYKSKYDGEEDYSPLDYISEQEEGLQDYLLNQIRLLHLQPETRRIVTYLALSVDENGYLKQTCEELAEEMSEEEEAVTKGMEVLQSLEPFGVGARNLKECLLIQLRQLETKDPLTEAVIMNHLDILAKNKFKEIAKAENVTIDDVQYVADFIQTLNPRPGAVFHDEPARYVVPDVTVMKIKNDFVVRLNEQHMPKMFMNKHYEKMLKDNETDIRKYMKQKFDQFQWILRSIEQRQQTILKVTEAIVRHQYDFFLHGPSHLKPLTLKTISEETDVHESTVSRATMKKYVQTPRGLYELKYFFTSAVGRDSAESSSSERVKIYMKRLIDEENKHKPFSDQKLADLLKSEHKIRVSRRTVAKYREEMHISSSSQRKRHK</sequence>
<dbReference type="PROSITE" id="PS00718">
    <property type="entry name" value="SIGMA54_2"/>
    <property type="match status" value="1"/>
</dbReference>
<dbReference type="PANTHER" id="PTHR32248">
    <property type="entry name" value="RNA POLYMERASE SIGMA-54 FACTOR"/>
    <property type="match status" value="1"/>
</dbReference>
<organism evidence="11 12">
    <name type="scientific">Salipaludibacillus aurantiacus</name>
    <dbReference type="NCBI Taxonomy" id="1601833"/>
    <lineage>
        <taxon>Bacteria</taxon>
        <taxon>Bacillati</taxon>
        <taxon>Bacillota</taxon>
        <taxon>Bacilli</taxon>
        <taxon>Bacillales</taxon>
        <taxon>Bacillaceae</taxon>
    </lineage>
</organism>
<evidence type="ECO:0000256" key="2">
    <source>
        <dbReference type="ARBA" id="ARBA00022478"/>
    </source>
</evidence>
<dbReference type="GO" id="GO:0001216">
    <property type="term" value="F:DNA-binding transcription activator activity"/>
    <property type="evidence" value="ECO:0007669"/>
    <property type="project" value="InterPro"/>
</dbReference>
<accession>A0A1H9X7X3</accession>
<dbReference type="GO" id="GO:0016987">
    <property type="term" value="F:sigma factor activity"/>
    <property type="evidence" value="ECO:0007669"/>
    <property type="project" value="UniProtKB-KW"/>
</dbReference>